<accession>A0A2A6C0A0</accession>
<accession>A0A8R1YY07</accession>
<organism evidence="1 2">
    <name type="scientific">Pristionchus pacificus</name>
    <name type="common">Parasitic nematode worm</name>
    <dbReference type="NCBI Taxonomy" id="54126"/>
    <lineage>
        <taxon>Eukaryota</taxon>
        <taxon>Metazoa</taxon>
        <taxon>Ecdysozoa</taxon>
        <taxon>Nematoda</taxon>
        <taxon>Chromadorea</taxon>
        <taxon>Rhabditida</taxon>
        <taxon>Rhabditina</taxon>
        <taxon>Diplogasteromorpha</taxon>
        <taxon>Diplogasteroidea</taxon>
        <taxon>Neodiplogasteridae</taxon>
        <taxon>Pristionchus</taxon>
    </lineage>
</organism>
<dbReference type="AlphaFoldDB" id="A0A2A6C0A0"/>
<name>A0A2A6C0A0_PRIPA</name>
<protein>
    <submittedName>
        <fullName evidence="1">Uncharacterized protein</fullName>
    </submittedName>
</protein>
<proteinExistence type="predicted"/>
<dbReference type="Proteomes" id="UP000005239">
    <property type="component" value="Unassembled WGS sequence"/>
</dbReference>
<evidence type="ECO:0000313" key="1">
    <source>
        <dbReference type="EnsemblMetazoa" id="PPA42177.1"/>
    </source>
</evidence>
<dbReference type="EnsemblMetazoa" id="PPA42177.1">
    <property type="protein sequence ID" value="PPA42177.1"/>
    <property type="gene ID" value="WBGene00280546"/>
</dbReference>
<gene>
    <name evidence="1" type="primary">WBGene00280546</name>
</gene>
<reference evidence="1" key="2">
    <citation type="submission" date="2022-06" db="UniProtKB">
        <authorList>
            <consortium name="EnsemblMetazoa"/>
        </authorList>
    </citation>
    <scope>IDENTIFICATION</scope>
    <source>
        <strain evidence="1">PS312</strain>
    </source>
</reference>
<evidence type="ECO:0000313" key="2">
    <source>
        <dbReference type="Proteomes" id="UP000005239"/>
    </source>
</evidence>
<sequence>MLIDLFGLPQHAFDRICKLVNEVSLLQMRMQNEIEIWMRFENNADYSTWEMRVMVVQKKLRISAYPNAVVKHTLQLRIGEFAISMKPGQYQYVLENLKSLFERALIEEITFGEQIGVLKSITFLLGAADIAQLIMISMLHRTSILRELRIVSIIRD</sequence>
<keyword evidence="2" id="KW-1185">Reference proteome</keyword>
<reference evidence="2" key="1">
    <citation type="journal article" date="2008" name="Nat. Genet.">
        <title>The Pristionchus pacificus genome provides a unique perspective on nematode lifestyle and parasitism.</title>
        <authorList>
            <person name="Dieterich C."/>
            <person name="Clifton S.W."/>
            <person name="Schuster L.N."/>
            <person name="Chinwalla A."/>
            <person name="Delehaunty K."/>
            <person name="Dinkelacker I."/>
            <person name="Fulton L."/>
            <person name="Fulton R."/>
            <person name="Godfrey J."/>
            <person name="Minx P."/>
            <person name="Mitreva M."/>
            <person name="Roeseler W."/>
            <person name="Tian H."/>
            <person name="Witte H."/>
            <person name="Yang S.P."/>
            <person name="Wilson R.K."/>
            <person name="Sommer R.J."/>
        </authorList>
    </citation>
    <scope>NUCLEOTIDE SEQUENCE [LARGE SCALE GENOMIC DNA]</scope>
    <source>
        <strain evidence="2">PS312</strain>
    </source>
</reference>